<dbReference type="InterPro" id="IPR000175">
    <property type="entry name" value="Na/ntran_symport"/>
</dbReference>
<feature type="transmembrane region" description="Helical" evidence="6">
    <location>
        <begin position="253"/>
        <end position="275"/>
    </location>
</feature>
<organism evidence="7">
    <name type="scientific">gut metagenome</name>
    <dbReference type="NCBI Taxonomy" id="749906"/>
    <lineage>
        <taxon>unclassified sequences</taxon>
        <taxon>metagenomes</taxon>
        <taxon>organismal metagenomes</taxon>
    </lineage>
</organism>
<dbReference type="EMBL" id="AMCI01001205">
    <property type="protein sequence ID" value="EJX06305.1"/>
    <property type="molecule type" value="Genomic_DNA"/>
</dbReference>
<dbReference type="InterPro" id="IPR047218">
    <property type="entry name" value="YocR/YhdH-like"/>
</dbReference>
<feature type="transmembrane region" description="Helical" evidence="6">
    <location>
        <begin position="215"/>
        <end position="241"/>
    </location>
</feature>
<feature type="transmembrane region" description="Helical" evidence="6">
    <location>
        <begin position="177"/>
        <end position="195"/>
    </location>
</feature>
<keyword evidence="5 6" id="KW-0472">Membrane</keyword>
<dbReference type="Pfam" id="PF00209">
    <property type="entry name" value="SNF"/>
    <property type="match status" value="2"/>
</dbReference>
<feature type="transmembrane region" description="Helical" evidence="6">
    <location>
        <begin position="348"/>
        <end position="369"/>
    </location>
</feature>
<evidence type="ECO:0000256" key="4">
    <source>
        <dbReference type="ARBA" id="ARBA00022989"/>
    </source>
</evidence>
<dbReference type="NCBIfam" id="NF037979">
    <property type="entry name" value="Na_transp"/>
    <property type="match status" value="1"/>
</dbReference>
<keyword evidence="4 6" id="KW-1133">Transmembrane helix</keyword>
<dbReference type="PRINTS" id="PR00176">
    <property type="entry name" value="NANEUSMPORT"/>
</dbReference>
<evidence type="ECO:0000256" key="5">
    <source>
        <dbReference type="ARBA" id="ARBA00023136"/>
    </source>
</evidence>
<dbReference type="InterPro" id="IPR037272">
    <property type="entry name" value="SNS_sf"/>
</dbReference>
<feature type="transmembrane region" description="Helical" evidence="6">
    <location>
        <begin position="147"/>
        <end position="165"/>
    </location>
</feature>
<dbReference type="PANTHER" id="PTHR42948">
    <property type="entry name" value="TRANSPORTER"/>
    <property type="match status" value="1"/>
</dbReference>
<gene>
    <name evidence="7" type="ORF">EVA_05597</name>
</gene>
<evidence type="ECO:0000256" key="2">
    <source>
        <dbReference type="ARBA" id="ARBA00022448"/>
    </source>
</evidence>
<evidence type="ECO:0000256" key="6">
    <source>
        <dbReference type="SAM" id="Phobius"/>
    </source>
</evidence>
<feature type="transmembrane region" description="Helical" evidence="6">
    <location>
        <begin position="389"/>
        <end position="408"/>
    </location>
</feature>
<comment type="caution">
    <text evidence="7">The sequence shown here is derived from an EMBL/GenBank/DDBJ whole genome shotgun (WGS) entry which is preliminary data.</text>
</comment>
<feature type="transmembrane region" description="Helical" evidence="6">
    <location>
        <begin position="12"/>
        <end position="30"/>
    </location>
</feature>
<feature type="transmembrane region" description="Helical" evidence="6">
    <location>
        <begin position="428"/>
        <end position="448"/>
    </location>
</feature>
<evidence type="ECO:0000313" key="7">
    <source>
        <dbReference type="EMBL" id="EJX06305.1"/>
    </source>
</evidence>
<dbReference type="PROSITE" id="PS00610">
    <property type="entry name" value="NA_NEUROTRAN_SYMP_1"/>
    <property type="match status" value="1"/>
</dbReference>
<dbReference type="PANTHER" id="PTHR42948:SF1">
    <property type="entry name" value="TRANSPORTER"/>
    <property type="match status" value="1"/>
</dbReference>
<dbReference type="GO" id="GO:0016020">
    <property type="term" value="C:membrane"/>
    <property type="evidence" value="ECO:0007669"/>
    <property type="project" value="UniProtKB-SubCell"/>
</dbReference>
<proteinExistence type="predicted"/>
<evidence type="ECO:0000256" key="3">
    <source>
        <dbReference type="ARBA" id="ARBA00022692"/>
    </source>
</evidence>
<dbReference type="SUPFAM" id="SSF161070">
    <property type="entry name" value="SNF-like"/>
    <property type="match status" value="1"/>
</dbReference>
<name>J9GZE4_9ZZZZ</name>
<dbReference type="AlphaFoldDB" id="J9GZE4"/>
<feature type="transmembrane region" description="Helical" evidence="6">
    <location>
        <begin position="42"/>
        <end position="66"/>
    </location>
</feature>
<keyword evidence="3 6" id="KW-0812">Transmembrane</keyword>
<accession>J9GZE4</accession>
<keyword evidence="2" id="KW-0813">Transport</keyword>
<sequence length="456" mass="49786">MTKNDRANFGSKLGVILASAGSAVGLGNVWRFPYETGNHGGAAFILVYIGCVLILGLPIMIAEFIIGRRSRSNTAGAYQVLAPGTQWKWMGRIGVLAGFLILSYYSVVAGWTLQYIWEAVTNNFSGKTSEDFIASFQSFSSNPWQPVVWLVVFLLLTHFIIVKGVEKGIEKSSKIMMPALFVIILILVACSMTLPEAHTGIEFLLKPDFSKVNGNVFLSAMGQAFFSLSLGMGCLCTYASYFGKDTNLSKTAFSVGIIDTFVAVLAGFIIFPAAFSVGIQPDSGPSLIFITLPNVFQQAFGGVPILAYLFSVMFYFLLAMAALTSTISMHEVVTAYLHEEFNFSRKKAAQWVTIGCILLGIICSLSLGITRDITVFGLGAFDLLDFTTAKIMLPLGGLFISLFTGWYLDKQLVWSEITNNGSLNIPAFKLIIFILKYIAPIGITLIFVNELGFLRL</sequence>
<protein>
    <submittedName>
        <fullName evidence="7">Sodium-dependent transporter</fullName>
    </submittedName>
</protein>
<comment type="subcellular location">
    <subcellularLocation>
        <location evidence="1">Membrane</location>
        <topology evidence="1">Multi-pass membrane protein</topology>
    </subcellularLocation>
</comment>
<reference evidence="7" key="1">
    <citation type="journal article" date="2012" name="PLoS ONE">
        <title>Gene sets for utilization of primary and secondary nutrition supplies in the distal gut of endangered iberian lynx.</title>
        <authorList>
            <person name="Alcaide M."/>
            <person name="Messina E."/>
            <person name="Richter M."/>
            <person name="Bargiela R."/>
            <person name="Peplies J."/>
            <person name="Huws S.A."/>
            <person name="Newbold C.J."/>
            <person name="Golyshin P.N."/>
            <person name="Simon M.A."/>
            <person name="Lopez G."/>
            <person name="Yakimov M.M."/>
            <person name="Ferrer M."/>
        </authorList>
    </citation>
    <scope>NUCLEOTIDE SEQUENCE</scope>
</reference>
<dbReference type="CDD" id="cd10336">
    <property type="entry name" value="SLC6sbd_Tyt1-Like"/>
    <property type="match status" value="1"/>
</dbReference>
<feature type="transmembrane region" description="Helical" evidence="6">
    <location>
        <begin position="305"/>
        <end position="327"/>
    </location>
</feature>
<dbReference type="PROSITE" id="PS50267">
    <property type="entry name" value="NA_NEUROTRAN_SYMP_3"/>
    <property type="match status" value="1"/>
</dbReference>
<feature type="transmembrane region" description="Helical" evidence="6">
    <location>
        <begin position="93"/>
        <end position="117"/>
    </location>
</feature>
<evidence type="ECO:0000256" key="1">
    <source>
        <dbReference type="ARBA" id="ARBA00004141"/>
    </source>
</evidence>